<evidence type="ECO:0000313" key="16">
    <source>
        <dbReference type="Proteomes" id="UP000298860"/>
    </source>
</evidence>
<evidence type="ECO:0000256" key="9">
    <source>
        <dbReference type="ARBA" id="ARBA00023012"/>
    </source>
</evidence>
<dbReference type="PANTHER" id="PTHR45436:SF5">
    <property type="entry name" value="SENSOR HISTIDINE KINASE TRCS"/>
    <property type="match status" value="1"/>
</dbReference>
<dbReference type="AlphaFoldDB" id="A0A4D4JEG9"/>
<evidence type="ECO:0000256" key="11">
    <source>
        <dbReference type="SAM" id="Phobius"/>
    </source>
</evidence>
<dbReference type="SUPFAM" id="SSF158472">
    <property type="entry name" value="HAMP domain-like"/>
    <property type="match status" value="1"/>
</dbReference>
<dbReference type="Pfam" id="PF02518">
    <property type="entry name" value="HATPase_c"/>
    <property type="match status" value="1"/>
</dbReference>
<dbReference type="InterPro" id="IPR050428">
    <property type="entry name" value="TCS_sensor_his_kinase"/>
</dbReference>
<dbReference type="CDD" id="cd00082">
    <property type="entry name" value="HisKA"/>
    <property type="match status" value="1"/>
</dbReference>
<keyword evidence="4" id="KW-0597">Phosphoprotein</keyword>
<dbReference type="SMART" id="SM00388">
    <property type="entry name" value="HisKA"/>
    <property type="match status" value="1"/>
</dbReference>
<dbReference type="SMART" id="SM00304">
    <property type="entry name" value="HAMP"/>
    <property type="match status" value="1"/>
</dbReference>
<dbReference type="Pfam" id="PF00672">
    <property type="entry name" value="HAMP"/>
    <property type="match status" value="1"/>
</dbReference>
<organism evidence="15 16">
    <name type="scientific">Gandjariella thermophila</name>
    <dbReference type="NCBI Taxonomy" id="1931992"/>
    <lineage>
        <taxon>Bacteria</taxon>
        <taxon>Bacillati</taxon>
        <taxon>Actinomycetota</taxon>
        <taxon>Actinomycetes</taxon>
        <taxon>Pseudonocardiales</taxon>
        <taxon>Pseudonocardiaceae</taxon>
        <taxon>Gandjariella</taxon>
    </lineage>
</organism>
<proteinExistence type="predicted"/>
<dbReference type="CDD" id="cd06225">
    <property type="entry name" value="HAMP"/>
    <property type="match status" value="1"/>
</dbReference>
<feature type="signal peptide" evidence="12">
    <location>
        <begin position="1"/>
        <end position="20"/>
    </location>
</feature>
<keyword evidence="9" id="KW-0902">Two-component regulatory system</keyword>
<dbReference type="GO" id="GO:0000155">
    <property type="term" value="F:phosphorelay sensor kinase activity"/>
    <property type="evidence" value="ECO:0007669"/>
    <property type="project" value="InterPro"/>
</dbReference>
<evidence type="ECO:0000256" key="6">
    <source>
        <dbReference type="ARBA" id="ARBA00022692"/>
    </source>
</evidence>
<accession>A0A4D4JEG9</accession>
<dbReference type="GO" id="GO:0005886">
    <property type="term" value="C:plasma membrane"/>
    <property type="evidence" value="ECO:0007669"/>
    <property type="project" value="UniProtKB-SubCell"/>
</dbReference>
<dbReference type="InterPro" id="IPR005467">
    <property type="entry name" value="His_kinase_dom"/>
</dbReference>
<keyword evidence="5" id="KW-0808">Transferase</keyword>
<evidence type="ECO:0000256" key="2">
    <source>
        <dbReference type="ARBA" id="ARBA00004236"/>
    </source>
</evidence>
<reference evidence="16" key="1">
    <citation type="submission" date="2019-04" db="EMBL/GenBank/DDBJ databases">
        <title>Draft genome sequence of Pseudonocardiaceae bacterium SL3-2-4.</title>
        <authorList>
            <person name="Ningsih F."/>
            <person name="Yokota A."/>
            <person name="Sakai Y."/>
            <person name="Nanatani K."/>
            <person name="Yabe S."/>
            <person name="Oetari A."/>
            <person name="Sjamsuridzal W."/>
        </authorList>
    </citation>
    <scope>NUCLEOTIDE SEQUENCE [LARGE SCALE GENOMIC DNA]</scope>
    <source>
        <strain evidence="16">SL3-2-4</strain>
    </source>
</reference>
<evidence type="ECO:0000256" key="3">
    <source>
        <dbReference type="ARBA" id="ARBA00012438"/>
    </source>
</evidence>
<evidence type="ECO:0000256" key="10">
    <source>
        <dbReference type="ARBA" id="ARBA00023136"/>
    </source>
</evidence>
<dbReference type="InterPro" id="IPR036097">
    <property type="entry name" value="HisK_dim/P_sf"/>
</dbReference>
<dbReference type="PRINTS" id="PR00344">
    <property type="entry name" value="BCTRLSENSOR"/>
</dbReference>
<keyword evidence="6 11" id="KW-0812">Transmembrane</keyword>
<keyword evidence="16" id="KW-1185">Reference proteome</keyword>
<evidence type="ECO:0000256" key="4">
    <source>
        <dbReference type="ARBA" id="ARBA00022553"/>
    </source>
</evidence>
<keyword evidence="12" id="KW-0732">Signal</keyword>
<evidence type="ECO:0000259" key="14">
    <source>
        <dbReference type="PROSITE" id="PS50885"/>
    </source>
</evidence>
<evidence type="ECO:0000259" key="13">
    <source>
        <dbReference type="PROSITE" id="PS50109"/>
    </source>
</evidence>
<dbReference type="Pfam" id="PF00512">
    <property type="entry name" value="HisKA"/>
    <property type="match status" value="1"/>
</dbReference>
<keyword evidence="10 11" id="KW-0472">Membrane</keyword>
<comment type="subcellular location">
    <subcellularLocation>
        <location evidence="2">Cell membrane</location>
    </subcellularLocation>
</comment>
<dbReference type="PROSITE" id="PS50109">
    <property type="entry name" value="HIS_KIN"/>
    <property type="match status" value="1"/>
</dbReference>
<dbReference type="EMBL" id="BJFL01000028">
    <property type="protein sequence ID" value="GDY32739.1"/>
    <property type="molecule type" value="Genomic_DNA"/>
</dbReference>
<dbReference type="SMART" id="SM00387">
    <property type="entry name" value="HATPase_c"/>
    <property type="match status" value="1"/>
</dbReference>
<dbReference type="PROSITE" id="PS50885">
    <property type="entry name" value="HAMP"/>
    <property type="match status" value="1"/>
</dbReference>
<keyword evidence="7 15" id="KW-0418">Kinase</keyword>
<dbReference type="Gene3D" id="1.10.287.130">
    <property type="match status" value="1"/>
</dbReference>
<evidence type="ECO:0000256" key="7">
    <source>
        <dbReference type="ARBA" id="ARBA00022777"/>
    </source>
</evidence>
<gene>
    <name evidence="15" type="primary">mprB_1</name>
    <name evidence="15" type="ORF">GTS_43720</name>
</gene>
<dbReference type="SUPFAM" id="SSF47384">
    <property type="entry name" value="Homodimeric domain of signal transducing histidine kinase"/>
    <property type="match status" value="1"/>
</dbReference>
<dbReference type="EC" id="2.7.13.3" evidence="3"/>
<feature type="domain" description="HAMP" evidence="14">
    <location>
        <begin position="197"/>
        <end position="250"/>
    </location>
</feature>
<comment type="caution">
    <text evidence="15">The sequence shown here is derived from an EMBL/GenBank/DDBJ whole genome shotgun (WGS) entry which is preliminary data.</text>
</comment>
<name>A0A4D4JEG9_9PSEU</name>
<evidence type="ECO:0000256" key="12">
    <source>
        <dbReference type="SAM" id="SignalP"/>
    </source>
</evidence>
<evidence type="ECO:0000256" key="5">
    <source>
        <dbReference type="ARBA" id="ARBA00022679"/>
    </source>
</evidence>
<dbReference type="InterPro" id="IPR003594">
    <property type="entry name" value="HATPase_dom"/>
</dbReference>
<dbReference type="InterPro" id="IPR003660">
    <property type="entry name" value="HAMP_dom"/>
</dbReference>
<dbReference type="Gene3D" id="3.30.565.10">
    <property type="entry name" value="Histidine kinase-like ATPase, C-terminal domain"/>
    <property type="match status" value="1"/>
</dbReference>
<dbReference type="SUPFAM" id="SSF55874">
    <property type="entry name" value="ATPase domain of HSP90 chaperone/DNA topoisomerase II/histidine kinase"/>
    <property type="match status" value="1"/>
</dbReference>
<protein>
    <recommendedName>
        <fullName evidence="3">histidine kinase</fullName>
        <ecNumber evidence="3">2.7.13.3</ecNumber>
    </recommendedName>
</protein>
<feature type="transmembrane region" description="Helical" evidence="11">
    <location>
        <begin position="177"/>
        <end position="196"/>
    </location>
</feature>
<dbReference type="InterPro" id="IPR036890">
    <property type="entry name" value="HATPase_C_sf"/>
</dbReference>
<dbReference type="InterPro" id="IPR004358">
    <property type="entry name" value="Sig_transdc_His_kin-like_C"/>
</dbReference>
<keyword evidence="8 11" id="KW-1133">Transmembrane helix</keyword>
<dbReference type="Proteomes" id="UP000298860">
    <property type="component" value="Unassembled WGS sequence"/>
</dbReference>
<evidence type="ECO:0000313" key="15">
    <source>
        <dbReference type="EMBL" id="GDY32739.1"/>
    </source>
</evidence>
<feature type="chain" id="PRO_5039399909" description="histidine kinase" evidence="12">
    <location>
        <begin position="21"/>
        <end position="468"/>
    </location>
</feature>
<evidence type="ECO:0000256" key="1">
    <source>
        <dbReference type="ARBA" id="ARBA00000085"/>
    </source>
</evidence>
<dbReference type="CDD" id="cd00075">
    <property type="entry name" value="HATPase"/>
    <property type="match status" value="1"/>
</dbReference>
<comment type="catalytic activity">
    <reaction evidence="1">
        <text>ATP + protein L-histidine = ADP + protein N-phospho-L-histidine.</text>
        <dbReference type="EC" id="2.7.13.3"/>
    </reaction>
</comment>
<dbReference type="InterPro" id="IPR003661">
    <property type="entry name" value="HisK_dim/P_dom"/>
</dbReference>
<dbReference type="Gene3D" id="6.10.340.10">
    <property type="match status" value="1"/>
</dbReference>
<sequence>MRRLLHLGAMMNLRTRFALAFAGVAAAAIAVVVALSYQTTANVLQVNADESFNDTVKDLVGEAQAGVLSPASFLLPGGDESVRYRLPRTPLVASQVLNPDGTVALREHPAGGLPVTAQDRALAASPAAGQLQGRLVVVEGDQYRLVTVALGGGRGAVQLAQRLTETRQLLADLGRRLIVAGLGVFVAAGLVGWVVAGRVTRRLVRLTDTAENVASTGRLDTPVPVRGRDEVGRLAAAFDSMLGQLARVKDDQRHLVQDAGHELRTPLTSLRTNVAVLRRFEELSPEARQRLLDDLGTETRELTHLVNELVELATEQHDQEAPQRVALAALAERVASRARRRTGREILVDADADAVVHGRAAALERAMSNLVENAAKFDPGGTAPIELAVSADRVVVRDRGPGIAAEDAARLFDRFYRATAARSLPGSGLGLAIVREVALSHGGTVFAENRSGGGAAIGFTLNGRTPGV</sequence>
<dbReference type="PANTHER" id="PTHR45436">
    <property type="entry name" value="SENSOR HISTIDINE KINASE YKOH"/>
    <property type="match status" value="1"/>
</dbReference>
<evidence type="ECO:0000256" key="8">
    <source>
        <dbReference type="ARBA" id="ARBA00022989"/>
    </source>
</evidence>
<feature type="domain" description="Histidine kinase" evidence="13">
    <location>
        <begin position="258"/>
        <end position="465"/>
    </location>
</feature>